<sequence length="254" mass="26571">MTPEQLGAVLAADLGAPVRLRPDVARAPYVWTTTALRDHAGRDAAAVARAMGSARHTPGVTLAGDELTLTLGPDDLDAVLDQQLDRTLVASVGEELVARQAPDRSWRLTRDATTTSYADLARLAGDASARWVTARSADGQQIDVARAGLGSRTPADPLFAVLLAHARLGRPPADGGERLLATVAETPMVLAEAARAGRTRPWILHLESVAEAALAWRASGQPPVCWTSARLAEAARIVLATGLGQAGIPAPTQI</sequence>
<proteinExistence type="predicted"/>
<gene>
    <name evidence="1" type="ORF">VV02_19645</name>
</gene>
<accession>A0A0K1JLT1</accession>
<evidence type="ECO:0000313" key="1">
    <source>
        <dbReference type="EMBL" id="AKU17538.1"/>
    </source>
</evidence>
<protein>
    <recommendedName>
        <fullName evidence="3">DALR anticodon binding domain-containing protein</fullName>
    </recommendedName>
</protein>
<organism evidence="1 2">
    <name type="scientific">Luteipulveratus mongoliensis</name>
    <dbReference type="NCBI Taxonomy" id="571913"/>
    <lineage>
        <taxon>Bacteria</taxon>
        <taxon>Bacillati</taxon>
        <taxon>Actinomycetota</taxon>
        <taxon>Actinomycetes</taxon>
        <taxon>Micrococcales</taxon>
        <taxon>Dermacoccaceae</taxon>
        <taxon>Luteipulveratus</taxon>
    </lineage>
</organism>
<dbReference type="RefSeq" id="WP_052594265.1">
    <property type="nucleotide sequence ID" value="NZ_CP011112.1"/>
</dbReference>
<dbReference type="OrthoDB" id="9803211at2"/>
<dbReference type="Proteomes" id="UP000066480">
    <property type="component" value="Chromosome"/>
</dbReference>
<evidence type="ECO:0008006" key="3">
    <source>
        <dbReference type="Google" id="ProtNLM"/>
    </source>
</evidence>
<name>A0A0K1JLT1_9MICO</name>
<reference evidence="1 2" key="1">
    <citation type="submission" date="2015-03" db="EMBL/GenBank/DDBJ databases">
        <title>Luteipulveratus halotolerans sp. nov., a novel actinobacterium (Dermacoccaceae) from Sarawak, Malaysia.</title>
        <authorList>
            <person name="Juboi H."/>
            <person name="Basik A."/>
            <person name="Shamsul S.S."/>
            <person name="Arnold P."/>
            <person name="Schmitt E.K."/>
            <person name="Sanglier J.-J."/>
            <person name="Yeo T."/>
        </authorList>
    </citation>
    <scope>NUCLEOTIDE SEQUENCE [LARGE SCALE GENOMIC DNA]</scope>
    <source>
        <strain evidence="1 2">MN07-A0370</strain>
    </source>
</reference>
<dbReference type="STRING" id="571913.VV02_19645"/>
<evidence type="ECO:0000313" key="2">
    <source>
        <dbReference type="Proteomes" id="UP000066480"/>
    </source>
</evidence>
<dbReference type="EMBL" id="CP011112">
    <property type="protein sequence ID" value="AKU17538.1"/>
    <property type="molecule type" value="Genomic_DNA"/>
</dbReference>
<keyword evidence="2" id="KW-1185">Reference proteome</keyword>
<dbReference type="KEGG" id="lmoi:VV02_19645"/>
<dbReference type="AlphaFoldDB" id="A0A0K1JLT1"/>